<dbReference type="InterPro" id="IPR004843">
    <property type="entry name" value="Calcineurin-like_PHP"/>
</dbReference>
<feature type="domain" description="Calcineurin-like phosphoesterase" evidence="2">
    <location>
        <begin position="152"/>
        <end position="313"/>
    </location>
</feature>
<comment type="caution">
    <text evidence="3">The sequence shown here is derived from an EMBL/GenBank/DDBJ whole genome shotgun (WGS) entry which is preliminary data.</text>
</comment>
<feature type="transmembrane region" description="Helical" evidence="1">
    <location>
        <begin position="32"/>
        <end position="48"/>
    </location>
</feature>
<dbReference type="STRING" id="1409788.NC99_36570"/>
<dbReference type="EMBL" id="LGIA01000182">
    <property type="protein sequence ID" value="KOH43573.1"/>
    <property type="molecule type" value="Genomic_DNA"/>
</dbReference>
<feature type="transmembrane region" description="Helical" evidence="1">
    <location>
        <begin position="73"/>
        <end position="97"/>
    </location>
</feature>
<gene>
    <name evidence="3" type="ORF">NC99_36570</name>
</gene>
<dbReference type="OrthoDB" id="9780884at2"/>
<dbReference type="SUPFAM" id="SSF56300">
    <property type="entry name" value="Metallo-dependent phosphatases"/>
    <property type="match status" value="1"/>
</dbReference>
<evidence type="ECO:0000313" key="4">
    <source>
        <dbReference type="Proteomes" id="UP000036958"/>
    </source>
</evidence>
<evidence type="ECO:0000259" key="2">
    <source>
        <dbReference type="Pfam" id="PF00149"/>
    </source>
</evidence>
<keyword evidence="1" id="KW-0812">Transmembrane</keyword>
<sequence>MFHLYLTLAYVFPNIYVFARINQLFISKGYKLWYTIIYLVFFAVYPLSRNLGDDGQNLTAQIISGIAGYLLPFYLYLFLFVLLFDLVLLANLFLKFLSSEKRKRFRFRFFTFSTILLLSVLVVVGGVINLNTIRVSNYQIGVPKKDSKIEKLRVAFVADIHMLESTKLRYIEHFVDQLNATKPDIVLFGGDIVEGDSENETTIEIENAFRRIQSKYGSFGVVGNHEFYGGQEFSTFFQKAGITMLYDTIVDIDRSFYIGGRYDERLKSRKAVGEIMETITPDLPIIFLDHRPTQLQEVSQTSVDAQFSGHTHNGQLFPINLIIRQMYELSWGYKQIGNTHFFVTSGLRLWGPPVKTAGKSEIMVVDFTFE</sequence>
<evidence type="ECO:0000313" key="3">
    <source>
        <dbReference type="EMBL" id="KOH43573.1"/>
    </source>
</evidence>
<keyword evidence="1" id="KW-0472">Membrane</keyword>
<feature type="transmembrane region" description="Helical" evidence="1">
    <location>
        <begin position="6"/>
        <end position="25"/>
    </location>
</feature>
<protein>
    <recommendedName>
        <fullName evidence="2">Calcineurin-like phosphoesterase domain-containing protein</fullName>
    </recommendedName>
</protein>
<keyword evidence="1" id="KW-1133">Transmembrane helix</keyword>
<accession>A0A0L8V5C2</accession>
<dbReference type="GO" id="GO:0016787">
    <property type="term" value="F:hydrolase activity"/>
    <property type="evidence" value="ECO:0007669"/>
    <property type="project" value="InterPro"/>
</dbReference>
<dbReference type="RefSeq" id="WP_053186391.1">
    <property type="nucleotide sequence ID" value="NZ_LGIA01000182.1"/>
</dbReference>
<dbReference type="Pfam" id="PF00149">
    <property type="entry name" value="Metallophos"/>
    <property type="match status" value="1"/>
</dbReference>
<proteinExistence type="predicted"/>
<feature type="transmembrane region" description="Helical" evidence="1">
    <location>
        <begin position="109"/>
        <end position="130"/>
    </location>
</feature>
<dbReference type="PANTHER" id="PTHR31302">
    <property type="entry name" value="TRANSMEMBRANE PROTEIN WITH METALLOPHOSPHOESTERASE DOMAIN-RELATED"/>
    <property type="match status" value="1"/>
</dbReference>
<dbReference type="InterPro" id="IPR029052">
    <property type="entry name" value="Metallo-depent_PP-like"/>
</dbReference>
<dbReference type="Gene3D" id="3.60.21.10">
    <property type="match status" value="1"/>
</dbReference>
<dbReference type="AlphaFoldDB" id="A0A0L8V5C2"/>
<evidence type="ECO:0000256" key="1">
    <source>
        <dbReference type="SAM" id="Phobius"/>
    </source>
</evidence>
<dbReference type="PANTHER" id="PTHR31302:SF0">
    <property type="entry name" value="TRANSMEMBRANE PROTEIN WITH METALLOPHOSPHOESTERASE DOMAIN"/>
    <property type="match status" value="1"/>
</dbReference>
<dbReference type="InterPro" id="IPR051158">
    <property type="entry name" value="Metallophosphoesterase_sf"/>
</dbReference>
<reference evidence="4" key="1">
    <citation type="submission" date="2015-07" db="EMBL/GenBank/DDBJ databases">
        <title>Genome sequencing of Sunxiuqinia dokdonensis strain SK.</title>
        <authorList>
            <person name="Ahn S."/>
            <person name="Kim B.-C."/>
        </authorList>
    </citation>
    <scope>NUCLEOTIDE SEQUENCE [LARGE SCALE GENOMIC DNA]</scope>
    <source>
        <strain evidence="4">SK</strain>
    </source>
</reference>
<name>A0A0L8V5C2_9BACT</name>
<organism evidence="3 4">
    <name type="scientific">Sunxiuqinia dokdonensis</name>
    <dbReference type="NCBI Taxonomy" id="1409788"/>
    <lineage>
        <taxon>Bacteria</taxon>
        <taxon>Pseudomonadati</taxon>
        <taxon>Bacteroidota</taxon>
        <taxon>Bacteroidia</taxon>
        <taxon>Marinilabiliales</taxon>
        <taxon>Prolixibacteraceae</taxon>
        <taxon>Sunxiuqinia</taxon>
    </lineage>
</organism>
<dbReference type="Proteomes" id="UP000036958">
    <property type="component" value="Unassembled WGS sequence"/>
</dbReference>
<keyword evidence="4" id="KW-1185">Reference proteome</keyword>